<feature type="compositionally biased region" description="Basic and acidic residues" evidence="7">
    <location>
        <begin position="107"/>
        <end position="120"/>
    </location>
</feature>
<evidence type="ECO:0000313" key="10">
    <source>
        <dbReference type="Proteomes" id="UP001154078"/>
    </source>
</evidence>
<feature type="compositionally biased region" description="Basic and acidic residues" evidence="7">
    <location>
        <begin position="180"/>
        <end position="198"/>
    </location>
</feature>
<dbReference type="Gene3D" id="3.30.160.60">
    <property type="entry name" value="Classic Zinc Finger"/>
    <property type="match status" value="11"/>
</dbReference>
<dbReference type="GO" id="GO:0005634">
    <property type="term" value="C:nucleus"/>
    <property type="evidence" value="ECO:0007669"/>
    <property type="project" value="UniProtKB-ARBA"/>
</dbReference>
<feature type="region of interest" description="Disordered" evidence="7">
    <location>
        <begin position="15"/>
        <end position="35"/>
    </location>
</feature>
<feature type="domain" description="C2H2-type" evidence="8">
    <location>
        <begin position="1087"/>
        <end position="1107"/>
    </location>
</feature>
<dbReference type="Proteomes" id="UP001154078">
    <property type="component" value="Chromosome 1"/>
</dbReference>
<feature type="domain" description="C2H2-type" evidence="8">
    <location>
        <begin position="859"/>
        <end position="879"/>
    </location>
</feature>
<dbReference type="GO" id="GO:0003677">
    <property type="term" value="F:DNA binding"/>
    <property type="evidence" value="ECO:0007669"/>
    <property type="project" value="UniProtKB-KW"/>
</dbReference>
<name>A0A9P0AT88_BRAAE</name>
<dbReference type="Pfam" id="PF00096">
    <property type="entry name" value="zf-C2H2"/>
    <property type="match status" value="9"/>
</dbReference>
<evidence type="ECO:0000256" key="2">
    <source>
        <dbReference type="ARBA" id="ARBA00022737"/>
    </source>
</evidence>
<feature type="domain" description="C2H2-type" evidence="8">
    <location>
        <begin position="829"/>
        <end position="849"/>
    </location>
</feature>
<dbReference type="FunFam" id="3.30.160.60:FF:002343">
    <property type="entry name" value="Zinc finger protein 33A"/>
    <property type="match status" value="1"/>
</dbReference>
<dbReference type="FunFam" id="3.30.160.60:FF:000446">
    <property type="entry name" value="Zinc finger protein"/>
    <property type="match status" value="2"/>
</dbReference>
<feature type="domain" description="C2H2-type" evidence="8">
    <location>
        <begin position="1001"/>
        <end position="1021"/>
    </location>
</feature>
<feature type="compositionally biased region" description="Basic and acidic residues" evidence="7">
    <location>
        <begin position="250"/>
        <end position="307"/>
    </location>
</feature>
<dbReference type="GO" id="GO:0006355">
    <property type="term" value="P:regulation of DNA-templated transcription"/>
    <property type="evidence" value="ECO:0007669"/>
    <property type="project" value="UniProtKB-ARBA"/>
</dbReference>
<feature type="domain" description="C2H2-type" evidence="8">
    <location>
        <begin position="916"/>
        <end position="936"/>
    </location>
</feature>
<feature type="domain" description="C2H2-type" evidence="8">
    <location>
        <begin position="888"/>
        <end position="908"/>
    </location>
</feature>
<feature type="compositionally biased region" description="Acidic residues" evidence="7">
    <location>
        <begin position="615"/>
        <end position="627"/>
    </location>
</feature>
<dbReference type="EMBL" id="OV121132">
    <property type="protein sequence ID" value="CAH0548153.1"/>
    <property type="molecule type" value="Genomic_DNA"/>
</dbReference>
<dbReference type="FunFam" id="3.30.160.60:FF:000110">
    <property type="entry name" value="Zinc finger protein-like"/>
    <property type="match status" value="1"/>
</dbReference>
<evidence type="ECO:0000256" key="7">
    <source>
        <dbReference type="SAM" id="MobiDB-lite"/>
    </source>
</evidence>
<dbReference type="SUPFAM" id="SSF57667">
    <property type="entry name" value="beta-beta-alpha zinc fingers"/>
    <property type="match status" value="6"/>
</dbReference>
<feature type="compositionally biased region" description="Basic and acidic residues" evidence="7">
    <location>
        <begin position="628"/>
        <end position="644"/>
    </location>
</feature>
<feature type="region of interest" description="Disordered" evidence="7">
    <location>
        <begin position="70"/>
        <end position="333"/>
    </location>
</feature>
<keyword evidence="10" id="KW-1185">Reference proteome</keyword>
<dbReference type="FunFam" id="3.30.160.60:FF:000176">
    <property type="entry name" value="zinc finger protein 70"/>
    <property type="match status" value="1"/>
</dbReference>
<evidence type="ECO:0000256" key="6">
    <source>
        <dbReference type="ARBA" id="ARBA00023242"/>
    </source>
</evidence>
<feature type="domain" description="C2H2-type" evidence="8">
    <location>
        <begin position="973"/>
        <end position="993"/>
    </location>
</feature>
<feature type="domain" description="C2H2-type" evidence="8">
    <location>
        <begin position="1029"/>
        <end position="1050"/>
    </location>
</feature>
<keyword evidence="1" id="KW-0479">Metal-binding</keyword>
<dbReference type="GO" id="GO:0008270">
    <property type="term" value="F:zinc ion binding"/>
    <property type="evidence" value="ECO:0007669"/>
    <property type="project" value="UniProtKB-KW"/>
</dbReference>
<feature type="compositionally biased region" description="Basic and acidic residues" evidence="7">
    <location>
        <begin position="318"/>
        <end position="332"/>
    </location>
</feature>
<feature type="compositionally biased region" description="Basic and acidic residues" evidence="7">
    <location>
        <begin position="70"/>
        <end position="82"/>
    </location>
</feature>
<feature type="domain" description="C2H2-type" evidence="8">
    <location>
        <begin position="1143"/>
        <end position="1165"/>
    </location>
</feature>
<keyword evidence="4" id="KW-0862">Zinc</keyword>
<feature type="compositionally biased region" description="Basic and acidic residues" evidence="7">
    <location>
        <begin position="220"/>
        <end position="235"/>
    </location>
</feature>
<organism evidence="9 10">
    <name type="scientific">Brassicogethes aeneus</name>
    <name type="common">Rape pollen beetle</name>
    <name type="synonym">Meligethes aeneus</name>
    <dbReference type="NCBI Taxonomy" id="1431903"/>
    <lineage>
        <taxon>Eukaryota</taxon>
        <taxon>Metazoa</taxon>
        <taxon>Ecdysozoa</taxon>
        <taxon>Arthropoda</taxon>
        <taxon>Hexapoda</taxon>
        <taxon>Insecta</taxon>
        <taxon>Pterygota</taxon>
        <taxon>Neoptera</taxon>
        <taxon>Endopterygota</taxon>
        <taxon>Coleoptera</taxon>
        <taxon>Polyphaga</taxon>
        <taxon>Cucujiformia</taxon>
        <taxon>Nitidulidae</taxon>
        <taxon>Meligethinae</taxon>
        <taxon>Brassicogethes</taxon>
    </lineage>
</organism>
<feature type="domain" description="C2H2-type" evidence="8">
    <location>
        <begin position="1115"/>
        <end position="1135"/>
    </location>
</feature>
<feature type="compositionally biased region" description="Basic and acidic residues" evidence="7">
    <location>
        <begin position="130"/>
        <end position="170"/>
    </location>
</feature>
<reference evidence="9" key="1">
    <citation type="submission" date="2021-12" db="EMBL/GenBank/DDBJ databases">
        <authorList>
            <person name="King R."/>
        </authorList>
    </citation>
    <scope>NUCLEOTIDE SEQUENCE</scope>
</reference>
<dbReference type="InterPro" id="IPR050826">
    <property type="entry name" value="Krueppel_C2H2_ZnFinger"/>
</dbReference>
<evidence type="ECO:0000256" key="1">
    <source>
        <dbReference type="ARBA" id="ARBA00022723"/>
    </source>
</evidence>
<dbReference type="OrthoDB" id="427030at2759"/>
<protein>
    <recommendedName>
        <fullName evidence="8">C2H2-type domain-containing protein</fullName>
    </recommendedName>
</protein>
<dbReference type="Pfam" id="PF09736">
    <property type="entry name" value="Bud13"/>
    <property type="match status" value="1"/>
</dbReference>
<dbReference type="InterPro" id="IPR018609">
    <property type="entry name" value="Bud13"/>
</dbReference>
<dbReference type="PROSITE" id="PS00028">
    <property type="entry name" value="ZINC_FINGER_C2H2_1"/>
    <property type="match status" value="12"/>
</dbReference>
<keyword evidence="5" id="KW-0238">DNA-binding</keyword>
<sequence length="1308" mass="148720">MSAINQKEYLKKYLGIGKNPGDKKKRKKKDKAVSKSVKIIDDDDYGFTQEVQEDINGENEDAPQIVAVIDERPPSLRVDDQNNKLWKPIGEATTTTASSTGFNFKLGQKEASKSKKDLSRYESLPSKKQNKIDNDESPPRRRKRSEDKSPPRKIKVEPDSDESPPRRRNEGNSPPRKSRKISEDKSPPRRIKQERNEDNSPNGRDSQLEGDISPPRRRNKDSSPPRRRNIEDISPPRRNANKDISPPRRGKNEDISPPRRKNKDMSPPRRKKNEDNSPRSSRNEDNSPPRRKTSKGDNQPKKSRWGEWPDSSPPRKKHSEDDKMKKTLDGKKAGLQNALDLVKETQALKQREDAIFKNMSAEVSGQNAQTVVRNKKVVDPEEEALKQRRERENKEKYSKWGKGLKQVEDCNERIAEELHEMSKPLARYADDEDLERYLKDQERDGDPMLAYIRKKKKKVAVEAGVPEKPEYMGEYMPNRFGIKPGYRWDGVDRSSGYEKKWFTVQNSKKAALEESYKWSTEDMMSATAPLCLICQGACVSVTNSIQIFNKNVTTNSGRPLAPIVSQLLDREVKEENAQTQLLCKKCFKLCNEVDELTNRVSQIKSSVLSRKQPDKDDDDDGEEEDEEKHDMDTVQESEVPKKILDIPSSDEDTGNDKTYQTIEDIEMELGKIHGTEDEVEKDDIEMSENYRDFVSSAASDIMDSGAVDHSSDSDYDASQDSSDDILVRAAAVAERNIMDGVRVKLEPISEEGTSQQGPEKPNILKRKSVAIANGGEDVKEDALLNVPIVERDGNLYTCLLCQGDETVAGEAKAISAHMKISHGTRLYICDVCGMDFRKRNELSAHLDDHVAAEEGDFQCEVCNRIFNNLRLFRIHRRMHYPQNKAWTCETCGKKYSSKNLLDEHVNTHLGVRPYVCGLCGKDFASKYTYKAHEKTHEVRPRPYRCQHCPKSFLSHQNLTQHERTHSGIKEFACHLCGKQFGSAHNLEVHSIVHTGYKPFVCGLCGKAFARKAEIRDHERIHTGERPYQCEMCGATFSQRSNLQSHKRATHYDDKRYICKECGKGFKRRRLLDYHVKAAHTGERPFKCDVCEATFVYPEHFKKHRRIHTGEKPFLCEVCGKAFNSRDNRNAHRFVHSDKKPYECLVCGAGFMRKPLLYQHMQSQGHLNDTIVVNQPRLTTDDDQLVTVNAAGEMEIVDASSVSEAKLYIADGDGAEHILIDGQQINFAAASAGGSDDDDDQQDAEIVDEIEQVVIGTDEDYEEIITSEALANGETQIIETPDGPIQLVKVRIPNEDGEEEETWIKIVPE</sequence>
<dbReference type="InterPro" id="IPR036236">
    <property type="entry name" value="Znf_C2H2_sf"/>
</dbReference>
<feature type="region of interest" description="Disordered" evidence="7">
    <location>
        <begin position="604"/>
        <end position="656"/>
    </location>
</feature>
<evidence type="ECO:0000256" key="3">
    <source>
        <dbReference type="ARBA" id="ARBA00022771"/>
    </source>
</evidence>
<dbReference type="PANTHER" id="PTHR24377">
    <property type="entry name" value="IP01015P-RELATED"/>
    <property type="match status" value="1"/>
</dbReference>
<dbReference type="InterPro" id="IPR013087">
    <property type="entry name" value="Znf_C2H2_type"/>
</dbReference>
<feature type="domain" description="C2H2-type" evidence="8">
    <location>
        <begin position="945"/>
        <end position="965"/>
    </location>
</feature>
<dbReference type="SMART" id="SM00355">
    <property type="entry name" value="ZnF_C2H2"/>
    <property type="match status" value="13"/>
</dbReference>
<keyword evidence="6" id="KW-0539">Nucleus</keyword>
<evidence type="ECO:0000256" key="5">
    <source>
        <dbReference type="ARBA" id="ARBA00023125"/>
    </source>
</evidence>
<evidence type="ECO:0000256" key="4">
    <source>
        <dbReference type="ARBA" id="ARBA00022833"/>
    </source>
</evidence>
<keyword evidence="3" id="KW-0863">Zinc-finger</keyword>
<feature type="domain" description="C2H2-type" evidence="8">
    <location>
        <begin position="1058"/>
        <end position="1079"/>
    </location>
</feature>
<evidence type="ECO:0000259" key="8">
    <source>
        <dbReference type="PROSITE" id="PS00028"/>
    </source>
</evidence>
<keyword evidence="2" id="KW-0677">Repeat</keyword>
<proteinExistence type="predicted"/>
<evidence type="ECO:0000313" key="9">
    <source>
        <dbReference type="EMBL" id="CAH0548153.1"/>
    </source>
</evidence>
<gene>
    <name evidence="9" type="ORF">MELIAE_LOCUS1976</name>
</gene>
<dbReference type="FunFam" id="3.30.160.60:FF:000624">
    <property type="entry name" value="zinc finger protein 697"/>
    <property type="match status" value="1"/>
</dbReference>
<accession>A0A9P0AT88</accession>